<protein>
    <submittedName>
        <fullName evidence="1">Uncharacterized protein</fullName>
    </submittedName>
</protein>
<organism evidence="1 2">
    <name type="scientific">Hyaloscypha bicolor E</name>
    <dbReference type="NCBI Taxonomy" id="1095630"/>
    <lineage>
        <taxon>Eukaryota</taxon>
        <taxon>Fungi</taxon>
        <taxon>Dikarya</taxon>
        <taxon>Ascomycota</taxon>
        <taxon>Pezizomycotina</taxon>
        <taxon>Leotiomycetes</taxon>
        <taxon>Helotiales</taxon>
        <taxon>Hyaloscyphaceae</taxon>
        <taxon>Hyaloscypha</taxon>
        <taxon>Hyaloscypha bicolor</taxon>
    </lineage>
</organism>
<evidence type="ECO:0000313" key="1">
    <source>
        <dbReference type="EMBL" id="PMD63425.1"/>
    </source>
</evidence>
<keyword evidence="2" id="KW-1185">Reference proteome</keyword>
<dbReference type="RefSeq" id="XP_024740329.1">
    <property type="nucleotide sequence ID" value="XM_024871924.1"/>
</dbReference>
<gene>
    <name evidence="1" type="ORF">K444DRAFT_326866</name>
</gene>
<reference evidence="1 2" key="1">
    <citation type="submission" date="2016-04" db="EMBL/GenBank/DDBJ databases">
        <title>A degradative enzymes factory behind the ericoid mycorrhizal symbiosis.</title>
        <authorList>
            <consortium name="DOE Joint Genome Institute"/>
            <person name="Martino E."/>
            <person name="Morin E."/>
            <person name="Grelet G."/>
            <person name="Kuo A."/>
            <person name="Kohler A."/>
            <person name="Daghino S."/>
            <person name="Barry K."/>
            <person name="Choi C."/>
            <person name="Cichocki N."/>
            <person name="Clum A."/>
            <person name="Copeland A."/>
            <person name="Hainaut M."/>
            <person name="Haridas S."/>
            <person name="Labutti K."/>
            <person name="Lindquist E."/>
            <person name="Lipzen A."/>
            <person name="Khouja H.-R."/>
            <person name="Murat C."/>
            <person name="Ohm R."/>
            <person name="Olson A."/>
            <person name="Spatafora J."/>
            <person name="Veneault-Fourrey C."/>
            <person name="Henrissat B."/>
            <person name="Grigoriev I."/>
            <person name="Martin F."/>
            <person name="Perotto S."/>
        </authorList>
    </citation>
    <scope>NUCLEOTIDE SEQUENCE [LARGE SCALE GENOMIC DNA]</scope>
    <source>
        <strain evidence="1 2">E</strain>
    </source>
</reference>
<dbReference type="AlphaFoldDB" id="A0A2J6TK73"/>
<dbReference type="EMBL" id="KZ613781">
    <property type="protein sequence ID" value="PMD63425.1"/>
    <property type="molecule type" value="Genomic_DNA"/>
</dbReference>
<dbReference type="Proteomes" id="UP000235371">
    <property type="component" value="Unassembled WGS sequence"/>
</dbReference>
<dbReference type="GeneID" id="36580006"/>
<proteinExistence type="predicted"/>
<evidence type="ECO:0000313" key="2">
    <source>
        <dbReference type="Proteomes" id="UP000235371"/>
    </source>
</evidence>
<dbReference type="OrthoDB" id="3549067at2759"/>
<dbReference type="InParanoid" id="A0A2J6TK73"/>
<sequence length="107" mass="12565">MGTHPNVLERDIDAELLVTDRTGYRYDCLRYARRILTNLRNAGQFDGLPTFMQFEQIRLLRPRRASYEMMMYDRFRNFDVVTRHGGDIEIAREIGELVAEPPTVSLI</sequence>
<name>A0A2J6TK73_9HELO</name>
<accession>A0A2J6TK73</accession>